<dbReference type="AlphaFoldDB" id="A0A9J6E075"/>
<dbReference type="EMBL" id="JABSTU010000006">
    <property type="protein sequence ID" value="KAH8027951.1"/>
    <property type="molecule type" value="Genomic_DNA"/>
</dbReference>
<protein>
    <recommendedName>
        <fullName evidence="2">Transposable element P transposase-like RNase H domain-containing protein</fullName>
    </recommendedName>
</protein>
<organism evidence="3 4">
    <name type="scientific">Rhipicephalus microplus</name>
    <name type="common">Cattle tick</name>
    <name type="synonym">Boophilus microplus</name>
    <dbReference type="NCBI Taxonomy" id="6941"/>
    <lineage>
        <taxon>Eukaryota</taxon>
        <taxon>Metazoa</taxon>
        <taxon>Ecdysozoa</taxon>
        <taxon>Arthropoda</taxon>
        <taxon>Chelicerata</taxon>
        <taxon>Arachnida</taxon>
        <taxon>Acari</taxon>
        <taxon>Parasitiformes</taxon>
        <taxon>Ixodida</taxon>
        <taxon>Ixodoidea</taxon>
        <taxon>Ixodidae</taxon>
        <taxon>Rhipicephalinae</taxon>
        <taxon>Rhipicephalus</taxon>
        <taxon>Boophilus</taxon>
    </lineage>
</organism>
<evidence type="ECO:0000313" key="3">
    <source>
        <dbReference type="EMBL" id="KAH8027951.1"/>
    </source>
</evidence>
<gene>
    <name evidence="3" type="ORF">HPB51_011512</name>
</gene>
<keyword evidence="4" id="KW-1185">Reference proteome</keyword>
<dbReference type="VEuPathDB" id="VectorBase:LOC119165922"/>
<accession>A0A9J6E075</accession>
<feature type="compositionally biased region" description="Basic and acidic residues" evidence="1">
    <location>
        <begin position="195"/>
        <end position="211"/>
    </location>
</feature>
<dbReference type="InterPro" id="IPR048365">
    <property type="entry name" value="TNP-like_RNaseH_N"/>
</dbReference>
<feature type="region of interest" description="Disordered" evidence="1">
    <location>
        <begin position="185"/>
        <end position="220"/>
    </location>
</feature>
<reference evidence="3" key="1">
    <citation type="journal article" date="2020" name="Cell">
        <title>Large-Scale Comparative Analyses of Tick Genomes Elucidate Their Genetic Diversity and Vector Capacities.</title>
        <authorList>
            <consortium name="Tick Genome and Microbiome Consortium (TIGMIC)"/>
            <person name="Jia N."/>
            <person name="Wang J."/>
            <person name="Shi W."/>
            <person name="Du L."/>
            <person name="Sun Y."/>
            <person name="Zhan W."/>
            <person name="Jiang J.F."/>
            <person name="Wang Q."/>
            <person name="Zhang B."/>
            <person name="Ji P."/>
            <person name="Bell-Sakyi L."/>
            <person name="Cui X.M."/>
            <person name="Yuan T.T."/>
            <person name="Jiang B.G."/>
            <person name="Yang W.F."/>
            <person name="Lam T.T."/>
            <person name="Chang Q.C."/>
            <person name="Ding S.J."/>
            <person name="Wang X.J."/>
            <person name="Zhu J.G."/>
            <person name="Ruan X.D."/>
            <person name="Zhao L."/>
            <person name="Wei J.T."/>
            <person name="Ye R.Z."/>
            <person name="Que T.C."/>
            <person name="Du C.H."/>
            <person name="Zhou Y.H."/>
            <person name="Cheng J.X."/>
            <person name="Dai P.F."/>
            <person name="Guo W.B."/>
            <person name="Han X.H."/>
            <person name="Huang E.J."/>
            <person name="Li L.F."/>
            <person name="Wei W."/>
            <person name="Gao Y.C."/>
            <person name="Liu J.Z."/>
            <person name="Shao H.Z."/>
            <person name="Wang X."/>
            <person name="Wang C.C."/>
            <person name="Yang T.C."/>
            <person name="Huo Q.B."/>
            <person name="Li W."/>
            <person name="Chen H.Y."/>
            <person name="Chen S.E."/>
            <person name="Zhou L.G."/>
            <person name="Ni X.B."/>
            <person name="Tian J.H."/>
            <person name="Sheng Y."/>
            <person name="Liu T."/>
            <person name="Pan Y.S."/>
            <person name="Xia L.Y."/>
            <person name="Li J."/>
            <person name="Zhao F."/>
            <person name="Cao W.C."/>
        </authorList>
    </citation>
    <scope>NUCLEOTIDE SEQUENCE</scope>
    <source>
        <strain evidence="3">Rmic-2018</strain>
    </source>
</reference>
<feature type="domain" description="Transposable element P transposase-like RNase H" evidence="2">
    <location>
        <begin position="52"/>
        <end position="128"/>
    </location>
</feature>
<dbReference type="Proteomes" id="UP000821866">
    <property type="component" value="Chromosome 4"/>
</dbReference>
<name>A0A9J6E075_RHIMP</name>
<dbReference type="Pfam" id="PF21787">
    <property type="entry name" value="TNP-like_RNaseH_N"/>
    <property type="match status" value="1"/>
</dbReference>
<sequence length="220" mass="24847">MAYDKLWVLEFISTRMKSAQLYEHICKHEIMALPSKTCLDKHLPGFESTFRFNPKVFSALEQKTKDVDEFSLHEGLVFDELKLSENIAVKASGEFSCFVDLGNFSEPEEKTSLSDNGLNIMFQPFQGTCSAILFVSCVFSSLDYRLALFSDHAQMAADVSQRQYHVCGSTMQHCDGAPKCYLDEPTPPSPYLKAPEQREEVEAPCSKDKNRMTQRPSAGF</sequence>
<evidence type="ECO:0000259" key="2">
    <source>
        <dbReference type="Pfam" id="PF21787"/>
    </source>
</evidence>
<evidence type="ECO:0000313" key="4">
    <source>
        <dbReference type="Proteomes" id="UP000821866"/>
    </source>
</evidence>
<evidence type="ECO:0000256" key="1">
    <source>
        <dbReference type="SAM" id="MobiDB-lite"/>
    </source>
</evidence>
<comment type="caution">
    <text evidence="3">The sequence shown here is derived from an EMBL/GenBank/DDBJ whole genome shotgun (WGS) entry which is preliminary data.</text>
</comment>
<reference evidence="3" key="2">
    <citation type="submission" date="2021-09" db="EMBL/GenBank/DDBJ databases">
        <authorList>
            <person name="Jia N."/>
            <person name="Wang J."/>
            <person name="Shi W."/>
            <person name="Du L."/>
            <person name="Sun Y."/>
            <person name="Zhan W."/>
            <person name="Jiang J."/>
            <person name="Wang Q."/>
            <person name="Zhang B."/>
            <person name="Ji P."/>
            <person name="Sakyi L.B."/>
            <person name="Cui X."/>
            <person name="Yuan T."/>
            <person name="Jiang B."/>
            <person name="Yang W."/>
            <person name="Lam T.T.-Y."/>
            <person name="Chang Q."/>
            <person name="Ding S."/>
            <person name="Wang X."/>
            <person name="Zhu J."/>
            <person name="Ruan X."/>
            <person name="Zhao L."/>
            <person name="Wei J."/>
            <person name="Que T."/>
            <person name="Du C."/>
            <person name="Cheng J."/>
            <person name="Dai P."/>
            <person name="Han X."/>
            <person name="Huang E."/>
            <person name="Gao Y."/>
            <person name="Liu J."/>
            <person name="Shao H."/>
            <person name="Ye R."/>
            <person name="Li L."/>
            <person name="Wei W."/>
            <person name="Wang X."/>
            <person name="Wang C."/>
            <person name="Huo Q."/>
            <person name="Li W."/>
            <person name="Guo W."/>
            <person name="Chen H."/>
            <person name="Chen S."/>
            <person name="Zhou L."/>
            <person name="Zhou L."/>
            <person name="Ni X."/>
            <person name="Tian J."/>
            <person name="Zhou Y."/>
            <person name="Sheng Y."/>
            <person name="Liu T."/>
            <person name="Pan Y."/>
            <person name="Xia L."/>
            <person name="Li J."/>
            <person name="Zhao F."/>
            <person name="Cao W."/>
        </authorList>
    </citation>
    <scope>NUCLEOTIDE SEQUENCE</scope>
    <source>
        <strain evidence="3">Rmic-2018</strain>
        <tissue evidence="3">Larvae</tissue>
    </source>
</reference>
<proteinExistence type="predicted"/>